<dbReference type="Pfam" id="PF07715">
    <property type="entry name" value="Plug"/>
    <property type="match status" value="1"/>
</dbReference>
<dbReference type="InterPro" id="IPR037066">
    <property type="entry name" value="Plug_dom_sf"/>
</dbReference>
<evidence type="ECO:0000256" key="3">
    <source>
        <dbReference type="ARBA" id="ARBA00022452"/>
    </source>
</evidence>
<accession>A0A1N7R9T2</accession>
<dbReference type="NCBIfam" id="TIGR04057">
    <property type="entry name" value="SusC_RagA_signa"/>
    <property type="match status" value="1"/>
</dbReference>
<dbReference type="Gene3D" id="2.40.170.20">
    <property type="entry name" value="TonB-dependent receptor, beta-barrel domain"/>
    <property type="match status" value="1"/>
</dbReference>
<dbReference type="STRING" id="477680.SAMN05421788_110273"/>
<evidence type="ECO:0000256" key="2">
    <source>
        <dbReference type="ARBA" id="ARBA00022448"/>
    </source>
</evidence>
<keyword evidence="13" id="KW-1185">Reference proteome</keyword>
<evidence type="ECO:0000259" key="11">
    <source>
        <dbReference type="Pfam" id="PF07715"/>
    </source>
</evidence>
<dbReference type="SUPFAM" id="SSF49464">
    <property type="entry name" value="Carboxypeptidase regulatory domain-like"/>
    <property type="match status" value="1"/>
</dbReference>
<evidence type="ECO:0000313" key="12">
    <source>
        <dbReference type="EMBL" id="SIT31754.1"/>
    </source>
</evidence>
<dbReference type="OrthoDB" id="9768177at2"/>
<keyword evidence="6 8" id="KW-0472">Membrane</keyword>
<keyword evidence="5 9" id="KW-0798">TonB box</keyword>
<dbReference type="PROSITE" id="PS52016">
    <property type="entry name" value="TONB_DEPENDENT_REC_3"/>
    <property type="match status" value="1"/>
</dbReference>
<dbReference type="EMBL" id="FTOR01000010">
    <property type="protein sequence ID" value="SIT31754.1"/>
    <property type="molecule type" value="Genomic_DNA"/>
</dbReference>
<dbReference type="InterPro" id="IPR012910">
    <property type="entry name" value="Plug_dom"/>
</dbReference>
<feature type="domain" description="TonB-dependent receptor-like beta-barrel" evidence="10">
    <location>
        <begin position="525"/>
        <end position="1089"/>
    </location>
</feature>
<comment type="similarity">
    <text evidence="8 9">Belongs to the TonB-dependent receptor family.</text>
</comment>
<name>A0A1N7R9T2_9BACT</name>
<dbReference type="Gene3D" id="2.60.40.1120">
    <property type="entry name" value="Carboxypeptidase-like, regulatory domain"/>
    <property type="match status" value="1"/>
</dbReference>
<evidence type="ECO:0000313" key="13">
    <source>
        <dbReference type="Proteomes" id="UP000186917"/>
    </source>
</evidence>
<reference evidence="13" key="1">
    <citation type="submission" date="2017-01" db="EMBL/GenBank/DDBJ databases">
        <authorList>
            <person name="Varghese N."/>
            <person name="Submissions S."/>
        </authorList>
    </citation>
    <scope>NUCLEOTIDE SEQUENCE [LARGE SCALE GENOMIC DNA]</scope>
    <source>
        <strain evidence="13">DSM 21054</strain>
    </source>
</reference>
<dbReference type="InterPro" id="IPR023997">
    <property type="entry name" value="TonB-dep_OMP_SusC/RagA_CS"/>
</dbReference>
<evidence type="ECO:0000259" key="10">
    <source>
        <dbReference type="Pfam" id="PF00593"/>
    </source>
</evidence>
<dbReference type="GO" id="GO:0009279">
    <property type="term" value="C:cell outer membrane"/>
    <property type="evidence" value="ECO:0007669"/>
    <property type="project" value="UniProtKB-SubCell"/>
</dbReference>
<evidence type="ECO:0000256" key="9">
    <source>
        <dbReference type="RuleBase" id="RU003357"/>
    </source>
</evidence>
<feature type="domain" description="TonB-dependent receptor plug" evidence="11">
    <location>
        <begin position="234"/>
        <end position="367"/>
    </location>
</feature>
<dbReference type="InterPro" id="IPR000531">
    <property type="entry name" value="Beta-barrel_TonB"/>
</dbReference>
<organism evidence="12 13">
    <name type="scientific">Filimonas lacunae</name>
    <dbReference type="NCBI Taxonomy" id="477680"/>
    <lineage>
        <taxon>Bacteria</taxon>
        <taxon>Pseudomonadati</taxon>
        <taxon>Bacteroidota</taxon>
        <taxon>Chitinophagia</taxon>
        <taxon>Chitinophagales</taxon>
        <taxon>Chitinophagaceae</taxon>
        <taxon>Filimonas</taxon>
    </lineage>
</organism>
<keyword evidence="7 8" id="KW-0998">Cell outer membrane</keyword>
<evidence type="ECO:0000256" key="6">
    <source>
        <dbReference type="ARBA" id="ARBA00023136"/>
    </source>
</evidence>
<evidence type="ECO:0000256" key="7">
    <source>
        <dbReference type="ARBA" id="ARBA00023237"/>
    </source>
</evidence>
<dbReference type="Pfam" id="PF13715">
    <property type="entry name" value="CarbopepD_reg_2"/>
    <property type="match status" value="1"/>
</dbReference>
<dbReference type="AlphaFoldDB" id="A0A1N7R9T2"/>
<proteinExistence type="inferred from homology"/>
<dbReference type="Pfam" id="PF00593">
    <property type="entry name" value="TonB_dep_Rec_b-barrel"/>
    <property type="match status" value="1"/>
</dbReference>
<evidence type="ECO:0000256" key="4">
    <source>
        <dbReference type="ARBA" id="ARBA00022692"/>
    </source>
</evidence>
<dbReference type="InterPro" id="IPR023996">
    <property type="entry name" value="TonB-dep_OMP_SusC/RagA"/>
</dbReference>
<dbReference type="Gene3D" id="2.170.130.10">
    <property type="entry name" value="TonB-dependent receptor, plug domain"/>
    <property type="match status" value="1"/>
</dbReference>
<dbReference type="Proteomes" id="UP000186917">
    <property type="component" value="Unassembled WGS sequence"/>
</dbReference>
<comment type="subcellular location">
    <subcellularLocation>
        <location evidence="1 8">Cell outer membrane</location>
        <topology evidence="1 8">Multi-pass membrane protein</topology>
    </subcellularLocation>
</comment>
<protein>
    <submittedName>
        <fullName evidence="12">TonB-linked outer membrane protein, SusC/RagA family</fullName>
    </submittedName>
</protein>
<dbReference type="SUPFAM" id="SSF56935">
    <property type="entry name" value="Porins"/>
    <property type="match status" value="1"/>
</dbReference>
<evidence type="ECO:0000256" key="8">
    <source>
        <dbReference type="PROSITE-ProRule" id="PRU01360"/>
    </source>
</evidence>
<sequence length="1133" mass="123975">MNLFVRGNAMPPEKLFSKQKLLVMKLTIVFLLAGMLQLHARGFSQQVSIHVKDASLEEVFAAIKKQTGYTFLYTYPMLQKAGKVDMALSNVSLKQALDECFKNQPLVYNIVDNAVIVKVKEVQQQQVLQAAFQPPVVSAVSGNVTDDKGNLVEGASVVIKELNLNTQTNNKGAFSFADIAEGTYTVEVTMIGFKKQERKLTVKGKQVIVSFVLVTQQNQLDETVVIAYGTTTKRYNTSSVGTVKAEVIQSQPIDNPLNALQGRIAGLQLTQGNGIPGSQTTVQIRGRTSLDISTTGNMPLYVIDGVTFSGFNGGQPASDNLALNGTTTSAGAISPFYNINPNDIERIDVLKDADATAIYGARGSNGVILITTKKGRAGTTKLDANVSSGAGKVGRFVPMMDIHQYLQMRREAFANAGTTPTATNAPDLLVWDSTKTTDWQKYLIGGSAAMTSANATVSGGNGGTRFLFNSNYTHNGTVFQGDFHSNRFSNRLNLDHTTRDQKLNISMDISYSTDNTILPMYDAGSNFYNLPPNYPMYASTGSLYWAPVTYASTNPKAYEAKVNESKTTNLLANFSLKYNIYKSLFFKVTGGYNVVTLNQNGRQPMSSYNPASTTTGRSVFTNNRNETLVAEPQLEYTTKVWKGKLQALVGSTFQKATSSGSSITGTGYTNDALLTSLISAAAFAVSSNTNYIYKFNSGFGRLNYNILGKYIVNATFRRDGSSRFGANYAHGNFGAGGAAWIFSEEKFVKQALPLLSFGKLRGSFGITGNDQIPNYKYMTLYNVAGSGYNYQGGVVTYPTVSSVYPNNDLRWESNKKAELGLELGFIENRIVFNATYYRNVASNQLLNVNLPAQVGTDSYLGNFPATVVNQGWELELNTTNIRKKDFEWTSSFNISITKNRLTKFPGLKGSSYESSYAIGQPADLIWIYNYLGVDPQTGGYRFEDKNSDGTINYVSDRQYAKVGTPYFGGLNNTFTYKGFQLGFFFQFAHRYGYTNNIIGPIGGSMYNQNTSVVNRWQKEGDNTVLGKATTSTSGPGGLNASLINTSTAFWGDASFLRFKNINLTYQLPQLWIQKLKMSSCSIYVQVQNVYTWSKQKYLLDPETSIVGAAPGLGAGTMAVPPLRTMVAGIRCSF</sequence>
<dbReference type="InterPro" id="IPR036942">
    <property type="entry name" value="Beta-barrel_TonB_sf"/>
</dbReference>
<gene>
    <name evidence="12" type="ORF">SAMN05421788_110273</name>
</gene>
<keyword evidence="2 8" id="KW-0813">Transport</keyword>
<dbReference type="RefSeq" id="WP_084206477.1">
    <property type="nucleotide sequence ID" value="NZ_AP017422.1"/>
</dbReference>
<evidence type="ECO:0000256" key="1">
    <source>
        <dbReference type="ARBA" id="ARBA00004571"/>
    </source>
</evidence>
<keyword evidence="4 8" id="KW-0812">Transmembrane</keyword>
<evidence type="ECO:0000256" key="5">
    <source>
        <dbReference type="ARBA" id="ARBA00023077"/>
    </source>
</evidence>
<dbReference type="InterPro" id="IPR039426">
    <property type="entry name" value="TonB-dep_rcpt-like"/>
</dbReference>
<dbReference type="NCBIfam" id="TIGR04056">
    <property type="entry name" value="OMP_RagA_SusC"/>
    <property type="match status" value="1"/>
</dbReference>
<dbReference type="InterPro" id="IPR008969">
    <property type="entry name" value="CarboxyPept-like_regulatory"/>
</dbReference>
<keyword evidence="3 8" id="KW-1134">Transmembrane beta strand</keyword>